<organism evidence="2 3">
    <name type="scientific">Marinifilum caeruleilacunae</name>
    <dbReference type="NCBI Taxonomy" id="2499076"/>
    <lineage>
        <taxon>Bacteria</taxon>
        <taxon>Pseudomonadati</taxon>
        <taxon>Bacteroidota</taxon>
        <taxon>Bacteroidia</taxon>
        <taxon>Marinilabiliales</taxon>
        <taxon>Marinifilaceae</taxon>
    </lineage>
</organism>
<dbReference type="EMBL" id="RZNH01000005">
    <property type="protein sequence ID" value="NOU59145.1"/>
    <property type="molecule type" value="Genomic_DNA"/>
</dbReference>
<evidence type="ECO:0000313" key="3">
    <source>
        <dbReference type="Proteomes" id="UP000732105"/>
    </source>
</evidence>
<reference evidence="2 3" key="1">
    <citation type="submission" date="2018-12" db="EMBL/GenBank/DDBJ databases">
        <title>Marinifilum JC070 sp. nov., a marine bacterium isolated from Yongle Blue Hole in the South China Sea.</title>
        <authorList>
            <person name="Fu T."/>
        </authorList>
    </citation>
    <scope>NUCLEOTIDE SEQUENCE [LARGE SCALE GENOMIC DNA]</scope>
    <source>
        <strain evidence="2 3">JC070</strain>
    </source>
</reference>
<name>A0ABX1WSS1_9BACT</name>
<comment type="caution">
    <text evidence="2">The sequence shown here is derived from an EMBL/GenBank/DDBJ whole genome shotgun (WGS) entry which is preliminary data.</text>
</comment>
<gene>
    <name evidence="2" type="ORF">ELS83_04880</name>
</gene>
<sequence>MKSVVLITILMLCCIMAYTQVNQAKKKTYYKTWVKLYNDNKPGGLLYQVTDTSILITDSFEFDELHFEATQNLNNLIYYDIRFIELKRKKSAGQAALIGALSGLVIGGILGFADGDDDGGIISFTAGEKALIGGGMGAITGAGLGVMLSSFKFRIPINGKKRQLDRNRKRLERFSIQNP</sequence>
<feature type="signal peptide" evidence="1">
    <location>
        <begin position="1"/>
        <end position="24"/>
    </location>
</feature>
<keyword evidence="3" id="KW-1185">Reference proteome</keyword>
<evidence type="ECO:0000256" key="1">
    <source>
        <dbReference type="SAM" id="SignalP"/>
    </source>
</evidence>
<proteinExistence type="predicted"/>
<evidence type="ECO:0000313" key="2">
    <source>
        <dbReference type="EMBL" id="NOU59145.1"/>
    </source>
</evidence>
<feature type="chain" id="PRO_5046876065" evidence="1">
    <location>
        <begin position="25"/>
        <end position="179"/>
    </location>
</feature>
<dbReference type="Proteomes" id="UP000732105">
    <property type="component" value="Unassembled WGS sequence"/>
</dbReference>
<keyword evidence="1" id="KW-0732">Signal</keyword>
<accession>A0ABX1WSS1</accession>
<protein>
    <submittedName>
        <fullName evidence="2">Glycine zipper family protein</fullName>
    </submittedName>
</protein>
<dbReference type="RefSeq" id="WP_171594419.1">
    <property type="nucleotide sequence ID" value="NZ_RZNH01000005.1"/>
</dbReference>